<dbReference type="Proteomes" id="UP001529510">
    <property type="component" value="Unassembled WGS sequence"/>
</dbReference>
<evidence type="ECO:0000313" key="3">
    <source>
        <dbReference type="Proteomes" id="UP001529510"/>
    </source>
</evidence>
<gene>
    <name evidence="2" type="ORF">M9458_006834</name>
</gene>
<accession>A0ABD0RIK5</accession>
<feature type="non-terminal residue" evidence="2">
    <location>
        <position position="1"/>
    </location>
</feature>
<organism evidence="2 3">
    <name type="scientific">Cirrhinus mrigala</name>
    <name type="common">Mrigala</name>
    <dbReference type="NCBI Taxonomy" id="683832"/>
    <lineage>
        <taxon>Eukaryota</taxon>
        <taxon>Metazoa</taxon>
        <taxon>Chordata</taxon>
        <taxon>Craniata</taxon>
        <taxon>Vertebrata</taxon>
        <taxon>Euteleostomi</taxon>
        <taxon>Actinopterygii</taxon>
        <taxon>Neopterygii</taxon>
        <taxon>Teleostei</taxon>
        <taxon>Ostariophysi</taxon>
        <taxon>Cypriniformes</taxon>
        <taxon>Cyprinidae</taxon>
        <taxon>Labeoninae</taxon>
        <taxon>Labeonini</taxon>
        <taxon>Cirrhinus</taxon>
    </lineage>
</organism>
<dbReference type="EMBL" id="JAMKFB020000003">
    <property type="protein sequence ID" value="KAL0198294.1"/>
    <property type="molecule type" value="Genomic_DNA"/>
</dbReference>
<dbReference type="AlphaFoldDB" id="A0ABD0RIK5"/>
<protein>
    <submittedName>
        <fullName evidence="2">Uncharacterized protein</fullName>
    </submittedName>
</protein>
<sequence length="161" mass="17221">SPAPPTDATEPAVSSIMEEANQTTNEAASEAATAAQLNFSDSPTDATEPAVSPVTEEADQTTDEPATAAAAAQLNFSDAPAEWQNPVSSEKTEKTGQKQLIEFLANQFNTINNTLKSIDLSLKKLVEKQNTLPQYISLTPAVIENPQIHSSVKEEPITRLK</sequence>
<comment type="caution">
    <text evidence="2">The sequence shown here is derived from an EMBL/GenBank/DDBJ whole genome shotgun (WGS) entry which is preliminary data.</text>
</comment>
<feature type="compositionally biased region" description="Low complexity" evidence="1">
    <location>
        <begin position="20"/>
        <end position="36"/>
    </location>
</feature>
<evidence type="ECO:0000256" key="1">
    <source>
        <dbReference type="SAM" id="MobiDB-lite"/>
    </source>
</evidence>
<name>A0ABD0RIK5_CIRMR</name>
<reference evidence="2 3" key="1">
    <citation type="submission" date="2024-05" db="EMBL/GenBank/DDBJ databases">
        <title>Genome sequencing and assembly of Indian major carp, Cirrhinus mrigala (Hamilton, 1822).</title>
        <authorList>
            <person name="Mohindra V."/>
            <person name="Chowdhury L.M."/>
            <person name="Lal K."/>
            <person name="Jena J.K."/>
        </authorList>
    </citation>
    <scope>NUCLEOTIDE SEQUENCE [LARGE SCALE GENOMIC DNA]</scope>
    <source>
        <strain evidence="2">CM1030</strain>
        <tissue evidence="2">Blood</tissue>
    </source>
</reference>
<proteinExistence type="predicted"/>
<evidence type="ECO:0000313" key="2">
    <source>
        <dbReference type="EMBL" id="KAL0198294.1"/>
    </source>
</evidence>
<feature type="region of interest" description="Disordered" evidence="1">
    <location>
        <begin position="20"/>
        <end position="68"/>
    </location>
</feature>
<keyword evidence="3" id="KW-1185">Reference proteome</keyword>